<dbReference type="SUPFAM" id="SSF52540">
    <property type="entry name" value="P-loop containing nucleoside triphosphate hydrolases"/>
    <property type="match status" value="1"/>
</dbReference>
<keyword evidence="4" id="KW-1185">Reference proteome</keyword>
<dbReference type="InterPro" id="IPR027417">
    <property type="entry name" value="P-loop_NTPase"/>
</dbReference>
<dbReference type="Proteomes" id="UP000193240">
    <property type="component" value="Unassembled WGS sequence"/>
</dbReference>
<dbReference type="EMBL" id="KZ107842">
    <property type="protein sequence ID" value="OSS50432.1"/>
    <property type="molecule type" value="Genomic_DNA"/>
</dbReference>
<protein>
    <recommendedName>
        <fullName evidence="2">NACHT domain-containing protein</fullName>
    </recommendedName>
</protein>
<dbReference type="InParanoid" id="A0A1Y2M356"/>
<proteinExistence type="predicted"/>
<keyword evidence="1" id="KW-0677">Repeat</keyword>
<dbReference type="InterPro" id="IPR056693">
    <property type="entry name" value="DUF7791"/>
</dbReference>
<dbReference type="AlphaFoldDB" id="A0A1Y2M356"/>
<name>A0A1Y2M356_EPING</name>
<dbReference type="OMA" id="NHWTHAR"/>
<evidence type="ECO:0000256" key="1">
    <source>
        <dbReference type="ARBA" id="ARBA00022737"/>
    </source>
</evidence>
<dbReference type="Gene3D" id="3.40.50.300">
    <property type="entry name" value="P-loop containing nucleotide triphosphate hydrolases"/>
    <property type="match status" value="1"/>
</dbReference>
<accession>A0A1Y2M356</accession>
<dbReference type="Pfam" id="PF25053">
    <property type="entry name" value="DUF7791"/>
    <property type="match status" value="1"/>
</dbReference>
<evidence type="ECO:0000313" key="3">
    <source>
        <dbReference type="EMBL" id="OSS50432.1"/>
    </source>
</evidence>
<dbReference type="Pfam" id="PF24883">
    <property type="entry name" value="NPHP3_N"/>
    <property type="match status" value="1"/>
</dbReference>
<dbReference type="InterPro" id="IPR056884">
    <property type="entry name" value="NPHP3-like_N"/>
</dbReference>
<feature type="domain" description="NACHT" evidence="2">
    <location>
        <begin position="276"/>
        <end position="425"/>
    </location>
</feature>
<organism evidence="3 4">
    <name type="scientific">Epicoccum nigrum</name>
    <name type="common">Soil fungus</name>
    <name type="synonym">Epicoccum purpurascens</name>
    <dbReference type="NCBI Taxonomy" id="105696"/>
    <lineage>
        <taxon>Eukaryota</taxon>
        <taxon>Fungi</taxon>
        <taxon>Dikarya</taxon>
        <taxon>Ascomycota</taxon>
        <taxon>Pezizomycotina</taxon>
        <taxon>Dothideomycetes</taxon>
        <taxon>Pleosporomycetidae</taxon>
        <taxon>Pleosporales</taxon>
        <taxon>Pleosporineae</taxon>
        <taxon>Didymellaceae</taxon>
        <taxon>Epicoccum</taxon>
    </lineage>
</organism>
<reference evidence="3 4" key="1">
    <citation type="journal article" date="2017" name="Genome Announc.">
        <title>Genome sequence of the saprophytic ascomycete Epicoccum nigrum ICMP 19927 strain isolated from New Zealand.</title>
        <authorList>
            <person name="Fokin M."/>
            <person name="Fleetwood D."/>
            <person name="Weir B.S."/>
            <person name="Villas-Boas S.G."/>
        </authorList>
    </citation>
    <scope>NUCLEOTIDE SEQUENCE [LARGE SCALE GENOMIC DNA]</scope>
    <source>
        <strain evidence="3 4">ICMP 19927</strain>
    </source>
</reference>
<dbReference type="PANTHER" id="PTHR10039:SF5">
    <property type="entry name" value="NACHT DOMAIN-CONTAINING PROTEIN"/>
    <property type="match status" value="1"/>
</dbReference>
<dbReference type="PROSITE" id="PS50837">
    <property type="entry name" value="NACHT"/>
    <property type="match status" value="1"/>
</dbReference>
<gene>
    <name evidence="3" type="ORF">B5807_04852</name>
</gene>
<dbReference type="InterPro" id="IPR007111">
    <property type="entry name" value="NACHT_NTPase"/>
</dbReference>
<evidence type="ECO:0000259" key="2">
    <source>
        <dbReference type="PROSITE" id="PS50837"/>
    </source>
</evidence>
<evidence type="ECO:0000313" key="4">
    <source>
        <dbReference type="Proteomes" id="UP000193240"/>
    </source>
</evidence>
<sequence length="932" mass="108027">MADPVSIVGLISSVITFIDFGLKVISESKKLRDSASKGTSDEISELDHYITNIQQWHEQVKQQQLSGLQLSQSEKRILEMVQDCEKLVIELREVIESLKIQVRARSKTIETARVAFQRRWKHGDIQNMRTRLHNLDEQIRSHVERIMQADSRSAIMGRLKELEASQDAENVRHVSHMTQIRDDILNLSEKTPRDLQKWESTQAARLTALGLKFDVLLKEQTSCTYQLEVLRSLHFREIRKRWYGIKTADQMSNEWIYDSRRASFTSWLESDAPNDGIFYITGKAGSGKSTLMKFITKDSRTSQNLNKWAHQCTLHQVSYYFWNQGTEMQKSINGLFQSLLYQILRASPDLIQSVCERRLHHEPWTKEELYETFRRTEKETRLTAKFCFFIDGLDEYEGDEGDITQLLETLSISGRIKICASSRPGRQYEHFLRRRPDRMLDIVRFTQSDMHQHIDVSLQRTTKWKDLERRYPDSCKKIVDTVSARANGVWLWVFLVTNDMVKEVNKNEEIDTLHEIVARFPDDLHEYFETMIMRVPKLHRPDMARILLIAVEEVQPLPLYAFALLEKEKKTVDYVLEAPVEPIRKHETEQEYVALKDRLRNRCSDLLVVDDDQHPVFLKHSVDFLHRTVRDFLRDYDLKAHLTTDSFQPLVSLSRICLGLLKAVPVGNFREPSTVNIIIALTDELLYYAREAEIPCNADQYTPMIPILDEVEKVNCHHARGVRNHWTHARDSPKPRGLDKYKEGGKCNFLALAVQSQLVEYVRAKLQTSPERSHKPGRPLLDYALRPRRVTPIGMPYHQIRDDPSICVDMVEMLLSPAGKADPNQQLPLYEYRSVWTLFLISIAETQKRNLTSGDPTNASLITAWYVVCQKLIEAGARWDGVKAAEAAFNPSKLSASSSILEYIFGYDQASKLTQNVLELEAKMQRSKCNIM</sequence>
<dbReference type="STRING" id="105696.A0A1Y2M356"/>
<dbReference type="PANTHER" id="PTHR10039">
    <property type="entry name" value="AMELOGENIN"/>
    <property type="match status" value="1"/>
</dbReference>